<reference evidence="1" key="1">
    <citation type="submission" date="2018-11" db="EMBL/GenBank/DDBJ databases">
        <authorList>
            <consortium name="Pathogen Informatics"/>
        </authorList>
    </citation>
    <scope>NUCLEOTIDE SEQUENCE</scope>
</reference>
<dbReference type="AlphaFoldDB" id="A0A3S5A0D6"/>
<sequence length="69" mass="8126">MLDRDSFVLEVNANAWTFLSRLEASSNALKYRELKDYFVSCYSWPQAALMQRQFYSTLFPDWLRGHIAG</sequence>
<evidence type="ECO:0000313" key="1">
    <source>
        <dbReference type="EMBL" id="VEL24319.1"/>
    </source>
</evidence>
<dbReference type="Proteomes" id="UP000784294">
    <property type="component" value="Unassembled WGS sequence"/>
</dbReference>
<name>A0A3S5A0D6_9PLAT</name>
<evidence type="ECO:0000313" key="2">
    <source>
        <dbReference type="Proteomes" id="UP000784294"/>
    </source>
</evidence>
<organism evidence="1 2">
    <name type="scientific">Protopolystoma xenopodis</name>
    <dbReference type="NCBI Taxonomy" id="117903"/>
    <lineage>
        <taxon>Eukaryota</taxon>
        <taxon>Metazoa</taxon>
        <taxon>Spiralia</taxon>
        <taxon>Lophotrochozoa</taxon>
        <taxon>Platyhelminthes</taxon>
        <taxon>Monogenea</taxon>
        <taxon>Polyopisthocotylea</taxon>
        <taxon>Polystomatidea</taxon>
        <taxon>Polystomatidae</taxon>
        <taxon>Protopolystoma</taxon>
    </lineage>
</organism>
<keyword evidence="2" id="KW-1185">Reference proteome</keyword>
<comment type="caution">
    <text evidence="1">The sequence shown here is derived from an EMBL/GenBank/DDBJ whole genome shotgun (WGS) entry which is preliminary data.</text>
</comment>
<proteinExistence type="predicted"/>
<accession>A0A3S5A0D6</accession>
<gene>
    <name evidence="1" type="ORF">PXEA_LOCUS17759</name>
</gene>
<protein>
    <submittedName>
        <fullName evidence="1">Uncharacterized protein</fullName>
    </submittedName>
</protein>
<dbReference type="EMBL" id="CAAALY010067117">
    <property type="protein sequence ID" value="VEL24319.1"/>
    <property type="molecule type" value="Genomic_DNA"/>
</dbReference>